<keyword evidence="3" id="KW-0548">Nucleotidyltransferase</keyword>
<dbReference type="AlphaFoldDB" id="A0A840BXQ3"/>
<accession>A0A840BXQ3</accession>
<dbReference type="InterPro" id="IPR029044">
    <property type="entry name" value="Nucleotide-diphossugar_trans"/>
</dbReference>
<comment type="caution">
    <text evidence="3">The sequence shown here is derived from an EMBL/GenBank/DDBJ whole genome shotgun (WGS) entry which is preliminary data.</text>
</comment>
<dbReference type="PANTHER" id="PTHR43777">
    <property type="entry name" value="MOLYBDENUM COFACTOR CYTIDYLYLTRANSFERASE"/>
    <property type="match status" value="1"/>
</dbReference>
<dbReference type="Gene3D" id="3.90.550.10">
    <property type="entry name" value="Spore Coat Polysaccharide Biosynthesis Protein SpsA, Chain A"/>
    <property type="match status" value="1"/>
</dbReference>
<dbReference type="EC" id="2.7.7.76" evidence="3"/>
<sequence>MSPVAAIVLAAGRSTRMGAANKLLCPVDGEPMVAHAVAAALASRARPVIVVTGHEADEVEAVLPQGVTVVRNADHASGIASSLRCGLAAVPDEAEAAVVLLGDMPRVGAAAIDRLIALFAEAPQVAAVAPSWQGQPGNPVLLARRLFADVMQLKGDEGARRLFAGRSDVMSVAMDDPAVAIDIDTPEALAGLAAAEGR</sequence>
<protein>
    <submittedName>
        <fullName evidence="3">Molybdenum cofactor cytidylyltransferase</fullName>
        <ecNumber evidence="3">2.7.7.76</ecNumber>
    </submittedName>
</protein>
<dbReference type="CDD" id="cd04182">
    <property type="entry name" value="GT_2_like_f"/>
    <property type="match status" value="1"/>
</dbReference>
<dbReference type="GO" id="GO:0061602">
    <property type="term" value="F:molybdenum cofactor cytidylyltransferase activity"/>
    <property type="evidence" value="ECO:0007669"/>
    <property type="project" value="UniProtKB-EC"/>
</dbReference>
<dbReference type="RefSeq" id="WP_246373075.1">
    <property type="nucleotide sequence ID" value="NZ_JACIEN010000003.1"/>
</dbReference>
<dbReference type="Proteomes" id="UP000577362">
    <property type="component" value="Unassembled WGS sequence"/>
</dbReference>
<gene>
    <name evidence="3" type="ORF">GGR16_002794</name>
</gene>
<evidence type="ECO:0000313" key="3">
    <source>
        <dbReference type="EMBL" id="MBB4017760.1"/>
    </source>
</evidence>
<proteinExistence type="predicted"/>
<dbReference type="Pfam" id="PF12804">
    <property type="entry name" value="NTP_transf_3"/>
    <property type="match status" value="1"/>
</dbReference>
<reference evidence="3 4" key="1">
    <citation type="submission" date="2020-08" db="EMBL/GenBank/DDBJ databases">
        <title>Genomic Encyclopedia of Type Strains, Phase IV (KMG-IV): sequencing the most valuable type-strain genomes for metagenomic binning, comparative biology and taxonomic classification.</title>
        <authorList>
            <person name="Goeker M."/>
        </authorList>
    </citation>
    <scope>NUCLEOTIDE SEQUENCE [LARGE SCALE GENOMIC DNA]</scope>
    <source>
        <strain evidence="3 4">DSM 103737</strain>
    </source>
</reference>
<evidence type="ECO:0000313" key="4">
    <source>
        <dbReference type="Proteomes" id="UP000577362"/>
    </source>
</evidence>
<keyword evidence="1" id="KW-0460">Magnesium</keyword>
<dbReference type="SUPFAM" id="SSF53448">
    <property type="entry name" value="Nucleotide-diphospho-sugar transferases"/>
    <property type="match status" value="1"/>
</dbReference>
<dbReference type="PANTHER" id="PTHR43777:SF1">
    <property type="entry name" value="MOLYBDENUM COFACTOR CYTIDYLYLTRANSFERASE"/>
    <property type="match status" value="1"/>
</dbReference>
<dbReference type="EMBL" id="JACIEN010000003">
    <property type="protein sequence ID" value="MBB4017760.1"/>
    <property type="molecule type" value="Genomic_DNA"/>
</dbReference>
<evidence type="ECO:0000256" key="1">
    <source>
        <dbReference type="ARBA" id="ARBA00022842"/>
    </source>
</evidence>
<keyword evidence="3" id="KW-0808">Transferase</keyword>
<keyword evidence="4" id="KW-1185">Reference proteome</keyword>
<organism evidence="3 4">
    <name type="scientific">Chelatococcus caeni</name>
    <dbReference type="NCBI Taxonomy" id="1348468"/>
    <lineage>
        <taxon>Bacteria</taxon>
        <taxon>Pseudomonadati</taxon>
        <taxon>Pseudomonadota</taxon>
        <taxon>Alphaproteobacteria</taxon>
        <taxon>Hyphomicrobiales</taxon>
        <taxon>Chelatococcaceae</taxon>
        <taxon>Chelatococcus</taxon>
    </lineage>
</organism>
<feature type="domain" description="MobA-like NTP transferase" evidence="2">
    <location>
        <begin position="6"/>
        <end position="166"/>
    </location>
</feature>
<evidence type="ECO:0000259" key="2">
    <source>
        <dbReference type="Pfam" id="PF12804"/>
    </source>
</evidence>
<name>A0A840BXQ3_9HYPH</name>
<dbReference type="InterPro" id="IPR025877">
    <property type="entry name" value="MobA-like_NTP_Trfase"/>
</dbReference>